<name>A0A1S1Z258_FLAPC</name>
<dbReference type="RefSeq" id="WP_044228947.1">
    <property type="nucleotide sequence ID" value="NZ_JRYR02000001.1"/>
</dbReference>
<dbReference type="AlphaFoldDB" id="A0A1S1Z258"/>
<protein>
    <submittedName>
        <fullName evidence="1">Uncharacterized protein</fullName>
    </submittedName>
</protein>
<comment type="caution">
    <text evidence="1">The sequence shown here is derived from an EMBL/GenBank/DDBJ whole genome shotgun (WGS) entry which is preliminary data.</text>
</comment>
<evidence type="ECO:0000313" key="1">
    <source>
        <dbReference type="EMBL" id="OHX67356.1"/>
    </source>
</evidence>
<dbReference type="STRING" id="915059.NH26_13895"/>
<dbReference type="EMBL" id="JRYR02000001">
    <property type="protein sequence ID" value="OHX67356.1"/>
    <property type="molecule type" value="Genomic_DNA"/>
</dbReference>
<accession>A0A1S1Z258</accession>
<gene>
    <name evidence="1" type="ORF">NH26_13895</name>
</gene>
<dbReference type="Proteomes" id="UP000179797">
    <property type="component" value="Unassembled WGS sequence"/>
</dbReference>
<evidence type="ECO:0000313" key="2">
    <source>
        <dbReference type="Proteomes" id="UP000179797"/>
    </source>
</evidence>
<proteinExistence type="predicted"/>
<organism evidence="1 2">
    <name type="scientific">Flammeovirga pacifica</name>
    <dbReference type="NCBI Taxonomy" id="915059"/>
    <lineage>
        <taxon>Bacteria</taxon>
        <taxon>Pseudomonadati</taxon>
        <taxon>Bacteroidota</taxon>
        <taxon>Cytophagia</taxon>
        <taxon>Cytophagales</taxon>
        <taxon>Flammeovirgaceae</taxon>
        <taxon>Flammeovirga</taxon>
    </lineage>
</organism>
<reference evidence="1 2" key="1">
    <citation type="journal article" date="2012" name="Int. J. Syst. Evol. Microbiol.">
        <title>Flammeovirga pacifica sp. nov., isolated from deep-sea sediment.</title>
        <authorList>
            <person name="Xu H."/>
            <person name="Fu Y."/>
            <person name="Yang N."/>
            <person name="Ding Z."/>
            <person name="Lai Q."/>
            <person name="Zeng R."/>
        </authorList>
    </citation>
    <scope>NUCLEOTIDE SEQUENCE [LARGE SCALE GENOMIC DNA]</scope>
    <source>
        <strain evidence="2">DSM 24597 / LMG 26175 / WPAGA1</strain>
    </source>
</reference>
<sequence length="144" mass="16724">MEQFDIWEATELIDHITTYMSEELYNLVPGEVRSWESLAEANNTMRDMSITINRLLQFVSISKKEKGVEPLDYKDYASCVTAIGDKNDHLKEAVLNKYYSCLNRLKNEYINNEEHDKSLGLDYSENIESLCNQMGDVENQLDQL</sequence>
<keyword evidence="2" id="KW-1185">Reference proteome</keyword>